<dbReference type="InterPro" id="IPR029058">
    <property type="entry name" value="AB_hydrolase_fold"/>
</dbReference>
<dbReference type="Gene3D" id="3.40.50.1820">
    <property type="entry name" value="alpha/beta hydrolase"/>
    <property type="match status" value="1"/>
</dbReference>
<reference evidence="1" key="1">
    <citation type="submission" date="2021-01" db="EMBL/GenBank/DDBJ databases">
        <title>Marivirga sp. nov., isolated from intertidal surface sediments.</title>
        <authorList>
            <person name="Zhang M."/>
        </authorList>
    </citation>
    <scope>NUCLEOTIDE SEQUENCE</scope>
    <source>
        <strain evidence="1">SM1354</strain>
    </source>
</reference>
<dbReference type="SUPFAM" id="SSF53474">
    <property type="entry name" value="alpha/beta-Hydrolases"/>
    <property type="match status" value="1"/>
</dbReference>
<dbReference type="Proteomes" id="UP000642920">
    <property type="component" value="Unassembled WGS sequence"/>
</dbReference>
<name>A0A937AED5_9BACT</name>
<dbReference type="PANTHER" id="PTHR48098">
    <property type="entry name" value="ENTEROCHELIN ESTERASE-RELATED"/>
    <property type="match status" value="1"/>
</dbReference>
<protein>
    <recommendedName>
        <fullName evidence="3">Enterochelin esterase</fullName>
    </recommendedName>
</protein>
<dbReference type="Pfam" id="PF00756">
    <property type="entry name" value="Esterase"/>
    <property type="match status" value="1"/>
</dbReference>
<keyword evidence="2" id="KW-1185">Reference proteome</keyword>
<dbReference type="EMBL" id="JAERQG010000001">
    <property type="protein sequence ID" value="MBL0764984.1"/>
    <property type="molecule type" value="Genomic_DNA"/>
</dbReference>
<dbReference type="InterPro" id="IPR013783">
    <property type="entry name" value="Ig-like_fold"/>
</dbReference>
<dbReference type="SUPFAM" id="SSF81296">
    <property type="entry name" value="E set domains"/>
    <property type="match status" value="1"/>
</dbReference>
<dbReference type="InterPro" id="IPR000801">
    <property type="entry name" value="Esterase-like"/>
</dbReference>
<evidence type="ECO:0008006" key="3">
    <source>
        <dbReference type="Google" id="ProtNLM"/>
    </source>
</evidence>
<gene>
    <name evidence="1" type="ORF">JKP34_06955</name>
</gene>
<evidence type="ECO:0000313" key="1">
    <source>
        <dbReference type="EMBL" id="MBL0764984.1"/>
    </source>
</evidence>
<evidence type="ECO:0000313" key="2">
    <source>
        <dbReference type="Proteomes" id="UP000642920"/>
    </source>
</evidence>
<proteinExistence type="predicted"/>
<dbReference type="PANTHER" id="PTHR48098:SF6">
    <property type="entry name" value="FERRI-BACILLIBACTIN ESTERASE BESA"/>
    <property type="match status" value="1"/>
</dbReference>
<accession>A0A937AED5</accession>
<sequence length="410" mass="46036">MKSSLQSTAFILMAALFISGCNNDQSGSEKISNKTYPSVAAALKAVEAIEDTDNRKTTTEQLWEAIKDTAVIPYTTADTAIFLYKGSATSVSWNGDFNSWGNDKSFSNTGKNIDSTDLWYLIKTFPEDARLDYKVTINNSQWILDPNNPHQQWSGFGPNSELRMPAWNEESVGYHNENVAEGVVDSFTIESSILNYKVAYKVYKPAGYENFNDLPVLYVTDGQEYGDEKLGNIFTITNNLIAENKIDPIIMVLIDPRNPDNIGQNRRMEEYTLNASFLNFVAEELITEIDASYKSNTEQRAILGTSLGGLNASYFGAERPDLFPIVAAQSPAYWYKTEIYNKVENADLGNQRIFISAGTFNDGLDNARKMRQTYENKQLAPNFLIVNEGHSWGAWTQQLDNILIQFFGKS</sequence>
<organism evidence="1 2">
    <name type="scientific">Marivirga atlantica</name>
    <dbReference type="NCBI Taxonomy" id="1548457"/>
    <lineage>
        <taxon>Bacteria</taxon>
        <taxon>Pseudomonadati</taxon>
        <taxon>Bacteroidota</taxon>
        <taxon>Cytophagia</taxon>
        <taxon>Cytophagales</taxon>
        <taxon>Marivirgaceae</taxon>
        <taxon>Marivirga</taxon>
    </lineage>
</organism>
<dbReference type="AlphaFoldDB" id="A0A937AED5"/>
<dbReference type="RefSeq" id="WP_201919068.1">
    <property type="nucleotide sequence ID" value="NZ_JAERQG010000001.1"/>
</dbReference>
<dbReference type="InterPro" id="IPR014756">
    <property type="entry name" value="Ig_E-set"/>
</dbReference>
<dbReference type="Gene3D" id="2.60.40.10">
    <property type="entry name" value="Immunoglobulins"/>
    <property type="match status" value="1"/>
</dbReference>
<comment type="caution">
    <text evidence="1">The sequence shown here is derived from an EMBL/GenBank/DDBJ whole genome shotgun (WGS) entry which is preliminary data.</text>
</comment>
<dbReference type="InterPro" id="IPR050583">
    <property type="entry name" value="Mycobacterial_A85_antigen"/>
</dbReference>
<dbReference type="PROSITE" id="PS51257">
    <property type="entry name" value="PROKAR_LIPOPROTEIN"/>
    <property type="match status" value="1"/>
</dbReference>